<organism evidence="3 4">
    <name type="scientific">Bifidobacterium miconis</name>
    <dbReference type="NCBI Taxonomy" id="2834435"/>
    <lineage>
        <taxon>Bacteria</taxon>
        <taxon>Bacillati</taxon>
        <taxon>Actinomycetota</taxon>
        <taxon>Actinomycetes</taxon>
        <taxon>Bifidobacteriales</taxon>
        <taxon>Bifidobacteriaceae</taxon>
        <taxon>Bifidobacterium</taxon>
    </lineage>
</organism>
<feature type="region of interest" description="Disordered" evidence="1">
    <location>
        <begin position="180"/>
        <end position="208"/>
    </location>
</feature>
<evidence type="ECO:0000256" key="1">
    <source>
        <dbReference type="SAM" id="MobiDB-lite"/>
    </source>
</evidence>
<evidence type="ECO:0000259" key="2">
    <source>
        <dbReference type="Pfam" id="PF18885"/>
    </source>
</evidence>
<name>A0ABS6WHT6_9BIFI</name>
<evidence type="ECO:0000313" key="3">
    <source>
        <dbReference type="EMBL" id="MBW3093139.1"/>
    </source>
</evidence>
<feature type="domain" description="DUF5648" evidence="2">
    <location>
        <begin position="211"/>
        <end position="343"/>
    </location>
</feature>
<dbReference type="EMBL" id="JAHBBH010000028">
    <property type="protein sequence ID" value="MBW3093139.1"/>
    <property type="molecule type" value="Genomic_DNA"/>
</dbReference>
<comment type="caution">
    <text evidence="3">The sequence shown here is derived from an EMBL/GenBank/DDBJ whole genome shotgun (WGS) entry which is preliminary data.</text>
</comment>
<reference evidence="3 4" key="1">
    <citation type="submission" date="2021-05" db="EMBL/GenBank/DDBJ databases">
        <title>Phylogenetic classification of ten novel species belonging to the genus Bifidobacterium comprising B. colchicus sp. nov., B. abeli sp. nov., B. bicoloris sp. nov., B. guerezis sp. nov., B. rosaliae sp. nov., B. santillanensis sp. nov., B. argentati sp. nov., B. amazzoni sp. nov., B. pluviali sp. nov., and B. pinnaculum sp. nov.</title>
        <authorList>
            <person name="Lugli G.A."/>
            <person name="Ruiz Garcia L."/>
            <person name="Margolles A."/>
            <person name="Ventura M."/>
        </authorList>
    </citation>
    <scope>NUCLEOTIDE SEQUENCE [LARGE SCALE GENOMIC DNA]</scope>
    <source>
        <strain evidence="3 4">82T10</strain>
    </source>
</reference>
<gene>
    <name evidence="3" type="ORF">KIH79_09455</name>
</gene>
<dbReference type="Pfam" id="PF07554">
    <property type="entry name" value="FIVAR"/>
    <property type="match status" value="3"/>
</dbReference>
<evidence type="ECO:0000313" key="4">
    <source>
        <dbReference type="Proteomes" id="UP000700815"/>
    </source>
</evidence>
<dbReference type="Pfam" id="PF18885">
    <property type="entry name" value="DUF5648"/>
    <property type="match status" value="1"/>
</dbReference>
<sequence length="345" mass="37587">AYTPESWTPFAKALADAKTVQANADATQTEVDNATKTLTDAQAGLKKAADKTALNKAIADAKTKQQKDYTDDSWDSFAKALAAAETTAAKTDATQAEVDAAEKALTDAANALVKKPEPSKKADKTALDAAVKTAESKKQDAYTPESWTPFAKALADAKTVQANADATQTEVDNATKTLTDAQSALTKKPSTPGQPDQDKDKDDEEEPLPVPVYRLFNPKTNLHLYTADSNEKNVLANKQGWKYEGVVFNAAHNVAGATPVHRLYNPKTGRHLLSLDGHERQVLTTQRGWKDEGVAWYQVDTGTVPVYRMYAPSTDEHLYTTDVNEYRLNATRGWNQEGVAWKGLK</sequence>
<feature type="non-terminal residue" evidence="3">
    <location>
        <position position="1"/>
    </location>
</feature>
<proteinExistence type="predicted"/>
<accession>A0ABS6WHT6</accession>
<protein>
    <submittedName>
        <fullName evidence="3">FIVAR domain-containing protein</fullName>
    </submittedName>
</protein>
<keyword evidence="4" id="KW-1185">Reference proteome</keyword>
<dbReference type="InterPro" id="IPR043708">
    <property type="entry name" value="DUF5648"/>
</dbReference>
<dbReference type="Proteomes" id="UP000700815">
    <property type="component" value="Unassembled WGS sequence"/>
</dbReference>
<feature type="compositionally biased region" description="Polar residues" evidence="1">
    <location>
        <begin position="180"/>
        <end position="193"/>
    </location>
</feature>